<dbReference type="PANTHER" id="PTHR33365:SF7">
    <property type="entry name" value="TAT PATHWAY SIGNAL SEQUENCE"/>
    <property type="match status" value="1"/>
</dbReference>
<dbReference type="InterPro" id="IPR021765">
    <property type="entry name" value="UstYa-like"/>
</dbReference>
<evidence type="ECO:0000256" key="2">
    <source>
        <dbReference type="SAM" id="Phobius"/>
    </source>
</evidence>
<comment type="similarity">
    <text evidence="1">Belongs to the ustYa family.</text>
</comment>
<keyword evidence="2" id="KW-0472">Membrane</keyword>
<proteinExistence type="inferred from homology"/>
<dbReference type="Pfam" id="PF11807">
    <property type="entry name" value="UstYa"/>
    <property type="match status" value="1"/>
</dbReference>
<organism evidence="3 4">
    <name type="scientific">Cladobotryum mycophilum</name>
    <dbReference type="NCBI Taxonomy" id="491253"/>
    <lineage>
        <taxon>Eukaryota</taxon>
        <taxon>Fungi</taxon>
        <taxon>Dikarya</taxon>
        <taxon>Ascomycota</taxon>
        <taxon>Pezizomycotina</taxon>
        <taxon>Sordariomycetes</taxon>
        <taxon>Hypocreomycetidae</taxon>
        <taxon>Hypocreales</taxon>
        <taxon>Hypocreaceae</taxon>
        <taxon>Cladobotryum</taxon>
    </lineage>
</organism>
<keyword evidence="2" id="KW-0812">Transmembrane</keyword>
<reference evidence="3 4" key="1">
    <citation type="submission" date="2024-01" db="EMBL/GenBank/DDBJ databases">
        <title>Complete genome of Cladobotryum mycophilum ATHUM6906.</title>
        <authorList>
            <person name="Christinaki A.C."/>
            <person name="Myridakis A.I."/>
            <person name="Kouvelis V.N."/>
        </authorList>
    </citation>
    <scope>NUCLEOTIDE SEQUENCE [LARGE SCALE GENOMIC DNA]</scope>
    <source>
        <strain evidence="3 4">ATHUM6906</strain>
    </source>
</reference>
<accession>A0ABR0S984</accession>
<evidence type="ECO:0008006" key="5">
    <source>
        <dbReference type="Google" id="ProtNLM"/>
    </source>
</evidence>
<dbReference type="EMBL" id="JAVFKD010000016">
    <property type="protein sequence ID" value="KAK5988396.1"/>
    <property type="molecule type" value="Genomic_DNA"/>
</dbReference>
<dbReference type="PANTHER" id="PTHR33365">
    <property type="entry name" value="YALI0B05434P"/>
    <property type="match status" value="1"/>
</dbReference>
<feature type="transmembrane region" description="Helical" evidence="2">
    <location>
        <begin position="46"/>
        <end position="64"/>
    </location>
</feature>
<evidence type="ECO:0000313" key="4">
    <source>
        <dbReference type="Proteomes" id="UP001338125"/>
    </source>
</evidence>
<comment type="caution">
    <text evidence="3">The sequence shown here is derived from an EMBL/GenBank/DDBJ whole genome shotgun (WGS) entry which is preliminary data.</text>
</comment>
<keyword evidence="4" id="KW-1185">Reference proteome</keyword>
<protein>
    <recommendedName>
        <fullName evidence="5">Tat pathway signal sequence protein</fullName>
    </recommendedName>
</protein>
<evidence type="ECO:0000313" key="3">
    <source>
        <dbReference type="EMBL" id="KAK5988396.1"/>
    </source>
</evidence>
<gene>
    <name evidence="3" type="ORF">PT974_12550</name>
</gene>
<sequence>MAYHEISSRDSSFAEDAESQKLIQGADASFPESRRSLGSIITLSRIYSFTLHALLITLIAILFTQNRDRVDMAQTDGRTWSPVQKLVEYEINGKHANGHNRRSPFQAPPSKESDDAWLNLVEPMYFNATREEIERAGESMDDIVELVGGGYVGALGVYHELHCLRRLRFWLYQDHYYPNLTEVQREYEHGHLAHCIDSLRLTIMCHGNTGMVSFNWKDPKSIFPGTQSNSKSVCAKWSSIEDWSRSRMISINPPILRPARLQEGSAPAGVAFSG</sequence>
<dbReference type="Proteomes" id="UP001338125">
    <property type="component" value="Unassembled WGS sequence"/>
</dbReference>
<name>A0ABR0S984_9HYPO</name>
<evidence type="ECO:0000256" key="1">
    <source>
        <dbReference type="ARBA" id="ARBA00035112"/>
    </source>
</evidence>
<keyword evidence="2" id="KW-1133">Transmembrane helix</keyword>